<dbReference type="PANTHER" id="PTHR23135:SF4">
    <property type="entry name" value="UDP-N-ACETYLMURAMOYL-L-ALANYL-D-GLUTAMATE--2,6-DIAMINOPIMELATE LIGASE MURE HOMOLOG, CHLOROPLASTIC"/>
    <property type="match status" value="1"/>
</dbReference>
<evidence type="ECO:0000313" key="6">
    <source>
        <dbReference type="Proteomes" id="UP000034664"/>
    </source>
</evidence>
<dbReference type="InterPro" id="IPR004101">
    <property type="entry name" value="Mur_ligase_C"/>
</dbReference>
<sequence length="415" mass="47511">MMTNMIRSIKNIFHLFNAFAACLYYGFPARKLHMIGITGTDGKTTTTHLIYEILSEAEKNVSMISSVYARVGGKEYDTGFHVTTPDPWFLQQMLKKAVDHGDTHFVLEVTSHGLDQNRVWGIPFGIGVITNITPEHLDYHFTYEEYARSKIKLLERSKVAIVNREDRSYKLIYDLRFKIQELITYGLKTGDVMLQTFKFKTTLPGDYNKYNILAAYTATKQFGISDDVIRKTVAGFKGIKGRYEVIKTKYGFGIIIDFAHTSNGLEQVLSTVRKKTEGRLIHVFGCAGLRDYKKRPVMGEISGRIADISVITEEDYRIEDFYSIVEQIKSGMKRKQNVHVYKSRQEAINFATSGAKWGDIVILTGKGHERSLCRGTKEYPWSEHEAVKKALKRLHKIKSFPRHAYRQAGKRESIT</sequence>
<keyword evidence="2" id="KW-0133">Cell shape</keyword>
<dbReference type="AlphaFoldDB" id="A0A0G0T6G6"/>
<dbReference type="Pfam" id="PF02875">
    <property type="entry name" value="Mur_ligase_C"/>
    <property type="match status" value="1"/>
</dbReference>
<dbReference type="PANTHER" id="PTHR23135">
    <property type="entry name" value="MUR LIGASE FAMILY MEMBER"/>
    <property type="match status" value="1"/>
</dbReference>
<dbReference type="SUPFAM" id="SSF53244">
    <property type="entry name" value="MurD-like peptide ligases, peptide-binding domain"/>
    <property type="match status" value="1"/>
</dbReference>
<gene>
    <name evidence="5" type="ORF">UU14_C0004G0019</name>
</gene>
<evidence type="ECO:0000259" key="3">
    <source>
        <dbReference type="Pfam" id="PF02875"/>
    </source>
</evidence>
<dbReference type="InterPro" id="IPR036565">
    <property type="entry name" value="Mur-like_cat_sf"/>
</dbReference>
<comment type="similarity">
    <text evidence="1">Belongs to the MurCDEF family. MurE subfamily.</text>
</comment>
<dbReference type="UniPathway" id="UPA00219"/>
<dbReference type="Proteomes" id="UP000034664">
    <property type="component" value="Unassembled WGS sequence"/>
</dbReference>
<comment type="subcellular location">
    <subcellularLocation>
        <location evidence="2">Cytoplasm</location>
    </subcellularLocation>
</comment>
<evidence type="ECO:0000256" key="2">
    <source>
        <dbReference type="RuleBase" id="RU004135"/>
    </source>
</evidence>
<evidence type="ECO:0000256" key="1">
    <source>
        <dbReference type="ARBA" id="ARBA00005898"/>
    </source>
</evidence>
<keyword evidence="2" id="KW-0131">Cell cycle</keyword>
<organism evidence="5 6">
    <name type="scientific">Candidatus Roizmanbacteria bacterium GW2011_GWB1_40_7</name>
    <dbReference type="NCBI Taxonomy" id="1618482"/>
    <lineage>
        <taxon>Bacteria</taxon>
        <taxon>Candidatus Roizmaniibacteriota</taxon>
    </lineage>
</organism>
<dbReference type="PROSITE" id="PS51257">
    <property type="entry name" value="PROKAR_LIPOPROTEIN"/>
    <property type="match status" value="1"/>
</dbReference>
<reference evidence="5 6" key="1">
    <citation type="journal article" date="2015" name="Nature">
        <title>rRNA introns, odd ribosomes, and small enigmatic genomes across a large radiation of phyla.</title>
        <authorList>
            <person name="Brown C.T."/>
            <person name="Hug L.A."/>
            <person name="Thomas B.C."/>
            <person name="Sharon I."/>
            <person name="Castelle C.J."/>
            <person name="Singh A."/>
            <person name="Wilkins M.J."/>
            <person name="Williams K.H."/>
            <person name="Banfield J.F."/>
        </authorList>
    </citation>
    <scope>NUCLEOTIDE SEQUENCE [LARGE SCALE GENOMIC DNA]</scope>
</reference>
<dbReference type="InterPro" id="IPR005761">
    <property type="entry name" value="UDP-N-AcMur-Glu-dNH2Pim_ligase"/>
</dbReference>
<dbReference type="EMBL" id="LBZM01000004">
    <property type="protein sequence ID" value="KKR72588.1"/>
    <property type="molecule type" value="Genomic_DNA"/>
</dbReference>
<feature type="domain" description="Mur ligase central" evidence="4">
    <location>
        <begin position="37"/>
        <end position="218"/>
    </location>
</feature>
<dbReference type="Gene3D" id="3.90.190.20">
    <property type="entry name" value="Mur ligase, C-terminal domain"/>
    <property type="match status" value="1"/>
</dbReference>
<dbReference type="GO" id="GO:0005524">
    <property type="term" value="F:ATP binding"/>
    <property type="evidence" value="ECO:0007669"/>
    <property type="project" value="InterPro"/>
</dbReference>
<dbReference type="InterPro" id="IPR013221">
    <property type="entry name" value="Mur_ligase_cen"/>
</dbReference>
<proteinExistence type="inferred from homology"/>
<dbReference type="NCBIfam" id="TIGR01085">
    <property type="entry name" value="murE"/>
    <property type="match status" value="1"/>
</dbReference>
<evidence type="ECO:0000259" key="4">
    <source>
        <dbReference type="Pfam" id="PF08245"/>
    </source>
</evidence>
<dbReference type="GO" id="GO:0016881">
    <property type="term" value="F:acid-amino acid ligase activity"/>
    <property type="evidence" value="ECO:0007669"/>
    <property type="project" value="InterPro"/>
</dbReference>
<evidence type="ECO:0000313" key="5">
    <source>
        <dbReference type="EMBL" id="KKR72588.1"/>
    </source>
</evidence>
<protein>
    <submittedName>
        <fullName evidence="5">UDP-N-acetylmuramyl-tripeptide synthetase</fullName>
    </submittedName>
</protein>
<dbReference type="GO" id="GO:0071555">
    <property type="term" value="P:cell wall organization"/>
    <property type="evidence" value="ECO:0007669"/>
    <property type="project" value="UniProtKB-KW"/>
</dbReference>
<name>A0A0G0T6G6_9BACT</name>
<dbReference type="InterPro" id="IPR036615">
    <property type="entry name" value="Mur_ligase_C_dom_sf"/>
</dbReference>
<comment type="caution">
    <text evidence="5">The sequence shown here is derived from an EMBL/GenBank/DDBJ whole genome shotgun (WGS) entry which is preliminary data.</text>
</comment>
<dbReference type="GO" id="GO:0008360">
    <property type="term" value="P:regulation of cell shape"/>
    <property type="evidence" value="ECO:0007669"/>
    <property type="project" value="UniProtKB-KW"/>
</dbReference>
<dbReference type="Pfam" id="PF08245">
    <property type="entry name" value="Mur_ligase_M"/>
    <property type="match status" value="1"/>
</dbReference>
<dbReference type="SUPFAM" id="SSF53623">
    <property type="entry name" value="MurD-like peptide ligases, catalytic domain"/>
    <property type="match status" value="1"/>
</dbReference>
<feature type="domain" description="Mur ligase C-terminal" evidence="3">
    <location>
        <begin position="241"/>
        <end position="367"/>
    </location>
</feature>
<dbReference type="GO" id="GO:0005737">
    <property type="term" value="C:cytoplasm"/>
    <property type="evidence" value="ECO:0007669"/>
    <property type="project" value="UniProtKB-SubCell"/>
</dbReference>
<keyword evidence="2" id="KW-0573">Peptidoglycan synthesis</keyword>
<dbReference type="Gene3D" id="3.40.1190.10">
    <property type="entry name" value="Mur-like, catalytic domain"/>
    <property type="match status" value="1"/>
</dbReference>
<dbReference type="GO" id="GO:0009252">
    <property type="term" value="P:peptidoglycan biosynthetic process"/>
    <property type="evidence" value="ECO:0007669"/>
    <property type="project" value="UniProtKB-UniPathway"/>
</dbReference>
<dbReference type="GO" id="GO:0051301">
    <property type="term" value="P:cell division"/>
    <property type="evidence" value="ECO:0007669"/>
    <property type="project" value="UniProtKB-KW"/>
</dbReference>
<accession>A0A0G0T6G6</accession>
<comment type="pathway">
    <text evidence="2">Cell wall biogenesis; peptidoglycan biosynthesis.</text>
</comment>
<keyword evidence="2" id="KW-0961">Cell wall biogenesis/degradation</keyword>
<keyword evidence="2" id="KW-0132">Cell division</keyword>